<evidence type="ECO:0000313" key="2">
    <source>
        <dbReference type="EMBL" id="GER27861.1"/>
    </source>
</evidence>
<feature type="compositionally biased region" description="Basic residues" evidence="1">
    <location>
        <begin position="1"/>
        <end position="10"/>
    </location>
</feature>
<keyword evidence="2" id="KW-0648">Protein biosynthesis</keyword>
<evidence type="ECO:0000313" key="3">
    <source>
        <dbReference type="Proteomes" id="UP000325081"/>
    </source>
</evidence>
<feature type="compositionally biased region" description="Basic and acidic residues" evidence="1">
    <location>
        <begin position="12"/>
        <end position="27"/>
    </location>
</feature>
<sequence>MPGRPKKYQRKMGTDEINGKHVSEQSKNDATPNQVRLSKKGVTMRCSICKQPNHNSRGCHKNKRNDVPAPVQTESTAKKRKRKSPSKSNFEGNDLQSIRKSPRLKEKAQRVEGVSEIRPQKEKSIKAGGSSQEPAKKGKHNKVGESSQNPGNGKGKEIVIAGNDGVKAKLPVKRSLRLQGLVGEKPQALTQPVRPQGRSSMLDGVRFSTRKRVAYSQD</sequence>
<feature type="compositionally biased region" description="Basic and acidic residues" evidence="1">
    <location>
        <begin position="103"/>
        <end position="125"/>
    </location>
</feature>
<organism evidence="2 3">
    <name type="scientific">Striga asiatica</name>
    <name type="common">Asiatic witchweed</name>
    <name type="synonym">Buchnera asiatica</name>
    <dbReference type="NCBI Taxonomy" id="4170"/>
    <lineage>
        <taxon>Eukaryota</taxon>
        <taxon>Viridiplantae</taxon>
        <taxon>Streptophyta</taxon>
        <taxon>Embryophyta</taxon>
        <taxon>Tracheophyta</taxon>
        <taxon>Spermatophyta</taxon>
        <taxon>Magnoliopsida</taxon>
        <taxon>eudicotyledons</taxon>
        <taxon>Gunneridae</taxon>
        <taxon>Pentapetalae</taxon>
        <taxon>asterids</taxon>
        <taxon>lamiids</taxon>
        <taxon>Lamiales</taxon>
        <taxon>Orobanchaceae</taxon>
        <taxon>Buchnereae</taxon>
        <taxon>Striga</taxon>
    </lineage>
</organism>
<dbReference type="GO" id="GO:0003746">
    <property type="term" value="F:translation elongation factor activity"/>
    <property type="evidence" value="ECO:0007669"/>
    <property type="project" value="UniProtKB-KW"/>
</dbReference>
<gene>
    <name evidence="2" type="ORF">STAS_03601</name>
</gene>
<reference evidence="3" key="1">
    <citation type="journal article" date="2019" name="Curr. Biol.">
        <title>Genome Sequence of Striga asiatica Provides Insight into the Evolution of Plant Parasitism.</title>
        <authorList>
            <person name="Yoshida S."/>
            <person name="Kim S."/>
            <person name="Wafula E.K."/>
            <person name="Tanskanen J."/>
            <person name="Kim Y.M."/>
            <person name="Honaas L."/>
            <person name="Yang Z."/>
            <person name="Spallek T."/>
            <person name="Conn C.E."/>
            <person name="Ichihashi Y."/>
            <person name="Cheong K."/>
            <person name="Cui S."/>
            <person name="Der J.P."/>
            <person name="Gundlach H."/>
            <person name="Jiao Y."/>
            <person name="Hori C."/>
            <person name="Ishida J.K."/>
            <person name="Kasahara H."/>
            <person name="Kiba T."/>
            <person name="Kim M.S."/>
            <person name="Koo N."/>
            <person name="Laohavisit A."/>
            <person name="Lee Y.H."/>
            <person name="Lumba S."/>
            <person name="McCourt P."/>
            <person name="Mortimer J.C."/>
            <person name="Mutuku J.M."/>
            <person name="Nomura T."/>
            <person name="Sasaki-Sekimoto Y."/>
            <person name="Seto Y."/>
            <person name="Wang Y."/>
            <person name="Wakatake T."/>
            <person name="Sakakibara H."/>
            <person name="Demura T."/>
            <person name="Yamaguchi S."/>
            <person name="Yoneyama K."/>
            <person name="Manabe R.I."/>
            <person name="Nelson D.C."/>
            <person name="Schulman A.H."/>
            <person name="Timko M.P."/>
            <person name="dePamphilis C.W."/>
            <person name="Choi D."/>
            <person name="Shirasu K."/>
        </authorList>
    </citation>
    <scope>NUCLEOTIDE SEQUENCE [LARGE SCALE GENOMIC DNA]</scope>
    <source>
        <strain evidence="3">cv. UVA1</strain>
    </source>
</reference>
<dbReference type="AlphaFoldDB" id="A0A5A7P5G6"/>
<accession>A0A5A7P5G6</accession>
<feature type="region of interest" description="Disordered" evidence="1">
    <location>
        <begin position="1"/>
        <end position="158"/>
    </location>
</feature>
<keyword evidence="3" id="KW-1185">Reference proteome</keyword>
<protein>
    <submittedName>
        <fullName evidence="2">Translation elongation factor EF1A</fullName>
    </submittedName>
</protein>
<dbReference type="Proteomes" id="UP000325081">
    <property type="component" value="Unassembled WGS sequence"/>
</dbReference>
<comment type="caution">
    <text evidence="2">The sequence shown here is derived from an EMBL/GenBank/DDBJ whole genome shotgun (WGS) entry which is preliminary data.</text>
</comment>
<dbReference type="EMBL" id="BKCP01002224">
    <property type="protein sequence ID" value="GER27861.1"/>
    <property type="molecule type" value="Genomic_DNA"/>
</dbReference>
<keyword evidence="2" id="KW-0251">Elongation factor</keyword>
<name>A0A5A7P5G6_STRAF</name>
<feature type="compositionally biased region" description="Polar residues" evidence="1">
    <location>
        <begin position="89"/>
        <end position="99"/>
    </location>
</feature>
<feature type="region of interest" description="Disordered" evidence="1">
    <location>
        <begin position="183"/>
        <end position="203"/>
    </location>
</feature>
<proteinExistence type="predicted"/>
<evidence type="ECO:0000256" key="1">
    <source>
        <dbReference type="SAM" id="MobiDB-lite"/>
    </source>
</evidence>